<dbReference type="KEGG" id="uli:ETAA1_36540"/>
<evidence type="ECO:0000256" key="1">
    <source>
        <dbReference type="ARBA" id="ARBA00022574"/>
    </source>
</evidence>
<dbReference type="Gene3D" id="2.130.10.10">
    <property type="entry name" value="YVTN repeat-like/Quinoprotein amine dehydrogenase"/>
    <property type="match status" value="2"/>
</dbReference>
<name>A0A517XVZ1_9BACT</name>
<evidence type="ECO:0000256" key="2">
    <source>
        <dbReference type="ARBA" id="ARBA00022737"/>
    </source>
</evidence>
<protein>
    <submittedName>
        <fullName evidence="4">WD domain, G-beta repeat</fullName>
    </submittedName>
</protein>
<evidence type="ECO:0000313" key="5">
    <source>
        <dbReference type="Proteomes" id="UP000319576"/>
    </source>
</evidence>
<dbReference type="PROSITE" id="PS00678">
    <property type="entry name" value="WD_REPEATS_1"/>
    <property type="match status" value="1"/>
</dbReference>
<dbReference type="InterPro" id="IPR001680">
    <property type="entry name" value="WD40_rpt"/>
</dbReference>
<dbReference type="InterPro" id="IPR015943">
    <property type="entry name" value="WD40/YVTN_repeat-like_dom_sf"/>
</dbReference>
<dbReference type="Proteomes" id="UP000319576">
    <property type="component" value="Chromosome"/>
</dbReference>
<dbReference type="InterPro" id="IPR011044">
    <property type="entry name" value="Quino_amine_DH_bsu"/>
</dbReference>
<dbReference type="RefSeq" id="WP_145240815.1">
    <property type="nucleotide sequence ID" value="NZ_CP036273.1"/>
</dbReference>
<keyword evidence="5" id="KW-1185">Reference proteome</keyword>
<feature type="repeat" description="WD" evidence="3">
    <location>
        <begin position="153"/>
        <end position="182"/>
    </location>
</feature>
<dbReference type="SUPFAM" id="SSF50969">
    <property type="entry name" value="YVTN repeat-like/Quinoprotein amine dehydrogenase"/>
    <property type="match status" value="1"/>
</dbReference>
<evidence type="ECO:0000313" key="4">
    <source>
        <dbReference type="EMBL" id="QDU21682.1"/>
    </source>
</evidence>
<gene>
    <name evidence="4" type="ORF">ETAA1_36540</name>
</gene>
<dbReference type="EMBL" id="CP036273">
    <property type="protein sequence ID" value="QDU21682.1"/>
    <property type="molecule type" value="Genomic_DNA"/>
</dbReference>
<keyword evidence="1 3" id="KW-0853">WD repeat</keyword>
<sequence>MRRVSLMLVPAMLVCGIVAATLWQLFQVPVTGPAAPEVAVWKERLDEVPVEIEHRPGSEPFQASHGADGLTVRRGSDRFELRHRIPFVNGTAFPSPTDGQTVRWNLDGPLLIGGRPVAQHRFQPQPLDATPMELMWDIKNPSDAPRDSLSAVWSRAGRVLVTAHGDGVIRVWDVDKGTVRTAIEPPAPTDGRKRWGFKAAVSPDGKTVAAANVQAAAVTLWEADTGKLLATLTEPGGKVTGLRFMSDRTLSEDREGKRYFRDLTGDRAMVQEIGSAEPWVTAETVDGRLQAMSDSKSLTLSDVTGGMHHLLWRPRPAPATALVFFADGKTLAVGAADGLRLYDTETRRERGWIQTLSIRSLAVSADGAFLAAAMEHGPAVLLWRTADLQPR</sequence>
<proteinExistence type="predicted"/>
<evidence type="ECO:0000256" key="3">
    <source>
        <dbReference type="PROSITE-ProRule" id="PRU00221"/>
    </source>
</evidence>
<dbReference type="PANTHER" id="PTHR19879">
    <property type="entry name" value="TRANSCRIPTION INITIATION FACTOR TFIID"/>
    <property type="match status" value="1"/>
</dbReference>
<dbReference type="Pfam" id="PF00400">
    <property type="entry name" value="WD40"/>
    <property type="match status" value="1"/>
</dbReference>
<dbReference type="InterPro" id="IPR019775">
    <property type="entry name" value="WD40_repeat_CS"/>
</dbReference>
<reference evidence="4 5" key="1">
    <citation type="submission" date="2019-02" db="EMBL/GenBank/DDBJ databases">
        <title>Deep-cultivation of Planctomycetes and their phenomic and genomic characterization uncovers novel biology.</title>
        <authorList>
            <person name="Wiegand S."/>
            <person name="Jogler M."/>
            <person name="Boedeker C."/>
            <person name="Pinto D."/>
            <person name="Vollmers J."/>
            <person name="Rivas-Marin E."/>
            <person name="Kohn T."/>
            <person name="Peeters S.H."/>
            <person name="Heuer A."/>
            <person name="Rast P."/>
            <person name="Oberbeckmann S."/>
            <person name="Bunk B."/>
            <person name="Jeske O."/>
            <person name="Meyerdierks A."/>
            <person name="Storesund J.E."/>
            <person name="Kallscheuer N."/>
            <person name="Luecker S."/>
            <person name="Lage O.M."/>
            <person name="Pohl T."/>
            <person name="Merkel B.J."/>
            <person name="Hornburger P."/>
            <person name="Mueller R.-W."/>
            <person name="Bruemmer F."/>
            <person name="Labrenz M."/>
            <person name="Spormann A.M."/>
            <person name="Op den Camp H."/>
            <person name="Overmann J."/>
            <person name="Amann R."/>
            <person name="Jetten M.S.M."/>
            <person name="Mascher T."/>
            <person name="Medema M.H."/>
            <person name="Devos D.P."/>
            <person name="Kaster A.-K."/>
            <person name="Ovreas L."/>
            <person name="Rohde M."/>
            <person name="Galperin M.Y."/>
            <person name="Jogler C."/>
        </authorList>
    </citation>
    <scope>NUCLEOTIDE SEQUENCE [LARGE SCALE GENOMIC DNA]</scope>
    <source>
        <strain evidence="4 5">ETA_A1</strain>
    </source>
</reference>
<dbReference type="PROSITE" id="PS50082">
    <property type="entry name" value="WD_REPEATS_2"/>
    <property type="match status" value="1"/>
</dbReference>
<dbReference type="AlphaFoldDB" id="A0A517XVZ1"/>
<dbReference type="PANTHER" id="PTHR19879:SF9">
    <property type="entry name" value="TRANSCRIPTION INITIATION FACTOR TFIID SUBUNIT 5"/>
    <property type="match status" value="1"/>
</dbReference>
<dbReference type="SMART" id="SM00320">
    <property type="entry name" value="WD40"/>
    <property type="match status" value="2"/>
</dbReference>
<keyword evidence="2" id="KW-0677">Repeat</keyword>
<accession>A0A517XVZ1</accession>
<organism evidence="4 5">
    <name type="scientific">Urbifossiella limnaea</name>
    <dbReference type="NCBI Taxonomy" id="2528023"/>
    <lineage>
        <taxon>Bacteria</taxon>
        <taxon>Pseudomonadati</taxon>
        <taxon>Planctomycetota</taxon>
        <taxon>Planctomycetia</taxon>
        <taxon>Gemmatales</taxon>
        <taxon>Gemmataceae</taxon>
        <taxon>Urbifossiella</taxon>
    </lineage>
</organism>